<dbReference type="EMBL" id="JAUJFL010000002">
    <property type="protein sequence ID" value="KAK2610497.1"/>
    <property type="molecule type" value="Genomic_DNA"/>
</dbReference>
<comment type="caution">
    <text evidence="2">The sequence shown here is derived from an EMBL/GenBank/DDBJ whole genome shotgun (WGS) entry which is preliminary data.</text>
</comment>
<feature type="region of interest" description="Disordered" evidence="1">
    <location>
        <begin position="117"/>
        <end position="154"/>
    </location>
</feature>
<gene>
    <name evidence="2" type="ORF">N8I77_003923</name>
</gene>
<organism evidence="2 3">
    <name type="scientific">Phomopsis amygdali</name>
    <name type="common">Fusicoccum amygdali</name>
    <dbReference type="NCBI Taxonomy" id="1214568"/>
    <lineage>
        <taxon>Eukaryota</taxon>
        <taxon>Fungi</taxon>
        <taxon>Dikarya</taxon>
        <taxon>Ascomycota</taxon>
        <taxon>Pezizomycotina</taxon>
        <taxon>Sordariomycetes</taxon>
        <taxon>Sordariomycetidae</taxon>
        <taxon>Diaporthales</taxon>
        <taxon>Diaporthaceae</taxon>
        <taxon>Diaporthe</taxon>
    </lineage>
</organism>
<evidence type="ECO:0000313" key="3">
    <source>
        <dbReference type="Proteomes" id="UP001265746"/>
    </source>
</evidence>
<evidence type="ECO:0000313" key="2">
    <source>
        <dbReference type="EMBL" id="KAK2610497.1"/>
    </source>
</evidence>
<accession>A0AAD9SMD8</accession>
<protein>
    <submittedName>
        <fullName evidence="2">Uncharacterized protein</fullName>
    </submittedName>
</protein>
<proteinExistence type="predicted"/>
<keyword evidence="3" id="KW-1185">Reference proteome</keyword>
<dbReference type="Proteomes" id="UP001265746">
    <property type="component" value="Unassembled WGS sequence"/>
</dbReference>
<evidence type="ECO:0000256" key="1">
    <source>
        <dbReference type="SAM" id="MobiDB-lite"/>
    </source>
</evidence>
<name>A0AAD9SMD8_PHOAM</name>
<sequence>MNNVNYDNNREYVNLDVPHDYDDERSPIELRICTTVQVEGDNNANLMTALPADHAKAVVDAVTATIRQAGSMNDGGIPMIDEEGRPRPFRITVAAGMNVEGSGNVLGSEEHIKQFLGGKRKRGDGDGGRVVVAADKGSDDDASPQPRRLRRSSI</sequence>
<reference evidence="2" key="1">
    <citation type="submission" date="2023-06" db="EMBL/GenBank/DDBJ databases">
        <authorList>
            <person name="Noh H."/>
        </authorList>
    </citation>
    <scope>NUCLEOTIDE SEQUENCE</scope>
    <source>
        <strain evidence="2">DUCC20226</strain>
    </source>
</reference>
<dbReference type="AlphaFoldDB" id="A0AAD9SMD8"/>